<dbReference type="InterPro" id="IPR035892">
    <property type="entry name" value="C2_domain_sf"/>
</dbReference>
<dbReference type="AlphaFoldDB" id="A0A814PLJ9"/>
<dbReference type="OrthoDB" id="10004580at2759"/>
<reference evidence="3" key="1">
    <citation type="submission" date="2021-02" db="EMBL/GenBank/DDBJ databases">
        <authorList>
            <person name="Nowell W R."/>
        </authorList>
    </citation>
    <scope>NUCLEOTIDE SEQUENCE</scope>
</reference>
<organism evidence="3 4">
    <name type="scientific">Adineta ricciae</name>
    <name type="common">Rotifer</name>
    <dbReference type="NCBI Taxonomy" id="249248"/>
    <lineage>
        <taxon>Eukaryota</taxon>
        <taxon>Metazoa</taxon>
        <taxon>Spiralia</taxon>
        <taxon>Gnathifera</taxon>
        <taxon>Rotifera</taxon>
        <taxon>Eurotatoria</taxon>
        <taxon>Bdelloidea</taxon>
        <taxon>Adinetida</taxon>
        <taxon>Adinetidae</taxon>
        <taxon>Adineta</taxon>
    </lineage>
</organism>
<feature type="transmembrane region" description="Helical" evidence="1">
    <location>
        <begin position="12"/>
        <end position="36"/>
    </location>
</feature>
<dbReference type="InterPro" id="IPR000008">
    <property type="entry name" value="C2_dom"/>
</dbReference>
<feature type="domain" description="C2" evidence="2">
    <location>
        <begin position="221"/>
        <end position="310"/>
    </location>
</feature>
<accession>A0A814PLJ9</accession>
<dbReference type="Pfam" id="PF00168">
    <property type="entry name" value="C2"/>
    <property type="match status" value="1"/>
</dbReference>
<evidence type="ECO:0000313" key="4">
    <source>
        <dbReference type="Proteomes" id="UP000663852"/>
    </source>
</evidence>
<dbReference type="SUPFAM" id="SSF49562">
    <property type="entry name" value="C2 domain (Calcium/lipid-binding domain, CaLB)"/>
    <property type="match status" value="1"/>
</dbReference>
<sequence length="502" mass="57917">MILPMLFHHPDLVVITTGIIFAVLLLLTPICIYLLLRHIRYKKQSNAAIAKKRLLYSSPASLEPQISINATKRFVFPLQKLESPNISTQVINETGSPFSESASNTYKTFDMPKRCQRHLSSDSSYTSSSQRRSYPLPSISFDAIKSKIQHVHRRSSPLSTRRLQPIDSELTSVVHSSDSDDQDNESIPPSSFEYSLAELFRMELIYKLHYSIDDSQLYFQIIRLNCIQPLIERCFPSFICKIRLCANDDKRKTKKYFSKKDPINEIFKFDVNQYALEQSYLKIHILGHHKNDKRVELGNTILLLNQYDNLMIRSGHYSDGGLTASEQHTKSIQIYEERIDMITQQQANLTENEPRALICLVYENERCLLQVGVIKILGIQSLLKAPVGHSHHRDLIQMKICTIVDGKVTAKRKSKAIPVDKNVFTYNCSFHLEYLLLHKTSVRVTICYRKTLMSSQNKVLSMVEFGSTQVKNQQTFQHWTDTLSSPNRPHVHWHTLQMIESK</sequence>
<protein>
    <recommendedName>
        <fullName evidence="2">C2 domain-containing protein</fullName>
    </recommendedName>
</protein>
<comment type="caution">
    <text evidence="3">The sequence shown here is derived from an EMBL/GenBank/DDBJ whole genome shotgun (WGS) entry which is preliminary data.</text>
</comment>
<keyword evidence="1" id="KW-0812">Transmembrane</keyword>
<gene>
    <name evidence="3" type="ORF">EDS130_LOCUS20331</name>
</gene>
<dbReference type="Proteomes" id="UP000663852">
    <property type="component" value="Unassembled WGS sequence"/>
</dbReference>
<keyword evidence="1" id="KW-0472">Membrane</keyword>
<keyword evidence="1" id="KW-1133">Transmembrane helix</keyword>
<dbReference type="PANTHER" id="PTHR10024">
    <property type="entry name" value="SYNAPTOTAGMIN"/>
    <property type="match status" value="1"/>
</dbReference>
<evidence type="ECO:0000313" key="3">
    <source>
        <dbReference type="EMBL" id="CAF1107680.1"/>
    </source>
</evidence>
<dbReference type="Gene3D" id="2.60.40.150">
    <property type="entry name" value="C2 domain"/>
    <property type="match status" value="2"/>
</dbReference>
<dbReference type="EMBL" id="CAJNOJ010000100">
    <property type="protein sequence ID" value="CAF1107680.1"/>
    <property type="molecule type" value="Genomic_DNA"/>
</dbReference>
<proteinExistence type="predicted"/>
<evidence type="ECO:0000256" key="1">
    <source>
        <dbReference type="SAM" id="Phobius"/>
    </source>
</evidence>
<evidence type="ECO:0000259" key="2">
    <source>
        <dbReference type="Pfam" id="PF00168"/>
    </source>
</evidence>
<name>A0A814PLJ9_ADIRI</name>